<feature type="compositionally biased region" description="Low complexity" evidence="11">
    <location>
        <begin position="191"/>
        <end position="202"/>
    </location>
</feature>
<keyword evidence="5" id="KW-1133">Transmembrane helix</keyword>
<evidence type="ECO:0000313" key="13">
    <source>
        <dbReference type="EMBL" id="KAF6141892.1"/>
    </source>
</evidence>
<name>A0A7J7LH36_9MAGN</name>
<evidence type="ECO:0000256" key="6">
    <source>
        <dbReference type="ARBA" id="ARBA00023054"/>
    </source>
</evidence>
<proteinExistence type="inferred from homology"/>
<keyword evidence="7" id="KW-0472">Membrane</keyword>
<feature type="region of interest" description="Disordered" evidence="11">
    <location>
        <begin position="239"/>
        <end position="271"/>
    </location>
</feature>
<feature type="domain" description="Large ribosomal subunit protein uL2 RNA-binding" evidence="12">
    <location>
        <begin position="2"/>
        <end position="90"/>
    </location>
</feature>
<dbReference type="SMART" id="SM01383">
    <property type="entry name" value="Ribosomal_L2"/>
    <property type="match status" value="1"/>
</dbReference>
<feature type="compositionally biased region" description="Basic and acidic residues" evidence="11">
    <location>
        <begin position="251"/>
        <end position="271"/>
    </location>
</feature>
<evidence type="ECO:0000256" key="8">
    <source>
        <dbReference type="ARBA" id="ARBA00023274"/>
    </source>
</evidence>
<evidence type="ECO:0000313" key="14">
    <source>
        <dbReference type="Proteomes" id="UP000541444"/>
    </source>
</evidence>
<sequence length="332" mass="37763">MGRVIRAHHKEAGSIFKSHTHHRKGPVRFCSLDFGERNGYLKGVVTEIIHDPGRGAPLARVTFRHHFRYKHQNELFVAAEGMHTGQFLYCRKKANLMVGNVMPLRSIREGVVNAPFYQNRSLLNNARELAAKKEITALEELSQTEGENFMSLWSSSKTFRADYERRILSSLDMRQLSRDGRTRNSDEKLLVPPVQAPVQAPASAEPETISRLSTKRPKEESKPEPMPVLIKKVPKEETNKLLESETATKGGEFENKENISKPEKLQETSKADVVDATKWKEMKREEEIAKAKVALERKKKQAEKSAAKAAIRVQKEAEKKLKESILSISHLY</sequence>
<dbReference type="SUPFAM" id="SSF50249">
    <property type="entry name" value="Nucleic acid-binding proteins"/>
    <property type="match status" value="1"/>
</dbReference>
<evidence type="ECO:0000256" key="11">
    <source>
        <dbReference type="SAM" id="MobiDB-lite"/>
    </source>
</evidence>
<keyword evidence="3" id="KW-0812">Transmembrane</keyword>
<dbReference type="OrthoDB" id="2195113at2759"/>
<keyword evidence="4" id="KW-0689">Ribosomal protein</keyword>
<feature type="coiled-coil region" evidence="10">
    <location>
        <begin position="285"/>
        <end position="312"/>
    </location>
</feature>
<keyword evidence="8" id="KW-0687">Ribonucleoprotein</keyword>
<dbReference type="Pfam" id="PF00181">
    <property type="entry name" value="Ribosomal_L2_N"/>
    <property type="match status" value="1"/>
</dbReference>
<dbReference type="GO" id="GO:1990904">
    <property type="term" value="C:ribonucleoprotein complex"/>
    <property type="evidence" value="ECO:0007669"/>
    <property type="project" value="UniProtKB-KW"/>
</dbReference>
<dbReference type="Gene3D" id="2.40.50.140">
    <property type="entry name" value="Nucleic acid-binding proteins"/>
    <property type="match status" value="1"/>
</dbReference>
<comment type="subcellular location">
    <subcellularLocation>
        <location evidence="1">Cell membrane</location>
        <topology evidence="1">Single-pass membrane protein</topology>
    </subcellularLocation>
</comment>
<evidence type="ECO:0000256" key="3">
    <source>
        <dbReference type="ARBA" id="ARBA00022692"/>
    </source>
</evidence>
<keyword evidence="6 10" id="KW-0175">Coiled coil</keyword>
<gene>
    <name evidence="13" type="ORF">GIB67_037860</name>
</gene>
<dbReference type="PANTHER" id="PTHR32219:SF2">
    <property type="entry name" value="PROTON PUMP-INTERACTOR 1"/>
    <property type="match status" value="1"/>
</dbReference>
<dbReference type="Proteomes" id="UP000541444">
    <property type="component" value="Unassembled WGS sequence"/>
</dbReference>
<evidence type="ECO:0000256" key="10">
    <source>
        <dbReference type="SAM" id="Coils"/>
    </source>
</evidence>
<accession>A0A7J7LH36</accession>
<organism evidence="13 14">
    <name type="scientific">Kingdonia uniflora</name>
    <dbReference type="NCBI Taxonomy" id="39325"/>
    <lineage>
        <taxon>Eukaryota</taxon>
        <taxon>Viridiplantae</taxon>
        <taxon>Streptophyta</taxon>
        <taxon>Embryophyta</taxon>
        <taxon>Tracheophyta</taxon>
        <taxon>Spermatophyta</taxon>
        <taxon>Magnoliopsida</taxon>
        <taxon>Ranunculales</taxon>
        <taxon>Circaeasteraceae</taxon>
        <taxon>Kingdonia</taxon>
    </lineage>
</organism>
<dbReference type="GO" id="GO:0006412">
    <property type="term" value="P:translation"/>
    <property type="evidence" value="ECO:0007669"/>
    <property type="project" value="InterPro"/>
</dbReference>
<dbReference type="GO" id="GO:0005886">
    <property type="term" value="C:plasma membrane"/>
    <property type="evidence" value="ECO:0007669"/>
    <property type="project" value="UniProtKB-SubCell"/>
</dbReference>
<evidence type="ECO:0000256" key="4">
    <source>
        <dbReference type="ARBA" id="ARBA00022980"/>
    </source>
</evidence>
<protein>
    <recommendedName>
        <fullName evidence="12">Large ribosomal subunit protein uL2 RNA-binding domain-containing protein</fullName>
    </recommendedName>
</protein>
<dbReference type="InterPro" id="IPR022666">
    <property type="entry name" value="Ribosomal_uL2_RNA-bd_dom"/>
</dbReference>
<dbReference type="EMBL" id="JACGCM010002284">
    <property type="protein sequence ID" value="KAF6141892.1"/>
    <property type="molecule type" value="Genomic_DNA"/>
</dbReference>
<feature type="region of interest" description="Disordered" evidence="11">
    <location>
        <begin position="177"/>
        <end position="224"/>
    </location>
</feature>
<evidence type="ECO:0000256" key="2">
    <source>
        <dbReference type="ARBA" id="ARBA00022475"/>
    </source>
</evidence>
<comment type="caution">
    <text evidence="13">The sequence shown here is derived from an EMBL/GenBank/DDBJ whole genome shotgun (WGS) entry which is preliminary data.</text>
</comment>
<dbReference type="GO" id="GO:0003735">
    <property type="term" value="F:structural constituent of ribosome"/>
    <property type="evidence" value="ECO:0007669"/>
    <property type="project" value="InterPro"/>
</dbReference>
<dbReference type="PANTHER" id="PTHR32219">
    <property type="entry name" value="RNA-BINDING PROTEIN YLMH-RELATED"/>
    <property type="match status" value="1"/>
</dbReference>
<reference evidence="13 14" key="1">
    <citation type="journal article" date="2020" name="IScience">
        <title>Genome Sequencing of the Endangered Kingdonia uniflora (Circaeasteraceae, Ranunculales) Reveals Potential Mechanisms of Evolutionary Specialization.</title>
        <authorList>
            <person name="Sun Y."/>
            <person name="Deng T."/>
            <person name="Zhang A."/>
            <person name="Moore M.J."/>
            <person name="Landis J.B."/>
            <person name="Lin N."/>
            <person name="Zhang H."/>
            <person name="Zhang X."/>
            <person name="Huang J."/>
            <person name="Zhang X."/>
            <person name="Sun H."/>
            <person name="Wang H."/>
        </authorList>
    </citation>
    <scope>NUCLEOTIDE SEQUENCE [LARGE SCALE GENOMIC DNA]</scope>
    <source>
        <strain evidence="13">TB1705</strain>
        <tissue evidence="13">Leaf</tissue>
    </source>
</reference>
<evidence type="ECO:0000256" key="1">
    <source>
        <dbReference type="ARBA" id="ARBA00004162"/>
    </source>
</evidence>
<dbReference type="AlphaFoldDB" id="A0A7J7LH36"/>
<keyword evidence="2" id="KW-1003">Cell membrane</keyword>
<dbReference type="GO" id="GO:0005840">
    <property type="term" value="C:ribosome"/>
    <property type="evidence" value="ECO:0007669"/>
    <property type="project" value="UniProtKB-KW"/>
</dbReference>
<evidence type="ECO:0000256" key="5">
    <source>
        <dbReference type="ARBA" id="ARBA00022989"/>
    </source>
</evidence>
<evidence type="ECO:0000256" key="7">
    <source>
        <dbReference type="ARBA" id="ARBA00023136"/>
    </source>
</evidence>
<dbReference type="InterPro" id="IPR055282">
    <property type="entry name" value="PPI1-4"/>
</dbReference>
<evidence type="ECO:0000259" key="12">
    <source>
        <dbReference type="SMART" id="SM01383"/>
    </source>
</evidence>
<dbReference type="FunFam" id="2.40.50.140:FF:000020">
    <property type="entry name" value="60S ribosomal protein L2"/>
    <property type="match status" value="1"/>
</dbReference>
<comment type="similarity">
    <text evidence="9">Belongs to the plant Proton pump-interactor protein family.</text>
</comment>
<feature type="compositionally biased region" description="Basic and acidic residues" evidence="11">
    <location>
        <begin position="177"/>
        <end position="189"/>
    </location>
</feature>
<evidence type="ECO:0000256" key="9">
    <source>
        <dbReference type="ARBA" id="ARBA00038080"/>
    </source>
</evidence>
<dbReference type="InterPro" id="IPR012340">
    <property type="entry name" value="NA-bd_OB-fold"/>
</dbReference>
<keyword evidence="14" id="KW-1185">Reference proteome</keyword>